<accession>A0ACB6S6E5</accession>
<reference evidence="1" key="1">
    <citation type="journal article" date="2020" name="Stud. Mycol.">
        <title>101 Dothideomycetes genomes: a test case for predicting lifestyles and emergence of pathogens.</title>
        <authorList>
            <person name="Haridas S."/>
            <person name="Albert R."/>
            <person name="Binder M."/>
            <person name="Bloem J."/>
            <person name="Labutti K."/>
            <person name="Salamov A."/>
            <person name="Andreopoulos B."/>
            <person name="Baker S."/>
            <person name="Barry K."/>
            <person name="Bills G."/>
            <person name="Bluhm B."/>
            <person name="Cannon C."/>
            <person name="Castanera R."/>
            <person name="Culley D."/>
            <person name="Daum C."/>
            <person name="Ezra D."/>
            <person name="Gonzalez J."/>
            <person name="Henrissat B."/>
            <person name="Kuo A."/>
            <person name="Liang C."/>
            <person name="Lipzen A."/>
            <person name="Lutzoni F."/>
            <person name="Magnuson J."/>
            <person name="Mondo S."/>
            <person name="Nolan M."/>
            <person name="Ohm R."/>
            <person name="Pangilinan J."/>
            <person name="Park H.-J."/>
            <person name="Ramirez L."/>
            <person name="Alfaro M."/>
            <person name="Sun H."/>
            <person name="Tritt A."/>
            <person name="Yoshinaga Y."/>
            <person name="Zwiers L.-H."/>
            <person name="Turgeon B."/>
            <person name="Goodwin S."/>
            <person name="Spatafora J."/>
            <person name="Crous P."/>
            <person name="Grigoriev I."/>
        </authorList>
    </citation>
    <scope>NUCLEOTIDE SEQUENCE</scope>
    <source>
        <strain evidence="1">CBS 525.71</strain>
    </source>
</reference>
<keyword evidence="2" id="KW-1185">Reference proteome</keyword>
<organism evidence="1 2">
    <name type="scientific">Macroventuria anomochaeta</name>
    <dbReference type="NCBI Taxonomy" id="301207"/>
    <lineage>
        <taxon>Eukaryota</taxon>
        <taxon>Fungi</taxon>
        <taxon>Dikarya</taxon>
        <taxon>Ascomycota</taxon>
        <taxon>Pezizomycotina</taxon>
        <taxon>Dothideomycetes</taxon>
        <taxon>Pleosporomycetidae</taxon>
        <taxon>Pleosporales</taxon>
        <taxon>Pleosporineae</taxon>
        <taxon>Didymellaceae</taxon>
        <taxon>Macroventuria</taxon>
    </lineage>
</organism>
<dbReference type="EMBL" id="MU006711">
    <property type="protein sequence ID" value="KAF2628943.1"/>
    <property type="molecule type" value="Genomic_DNA"/>
</dbReference>
<gene>
    <name evidence="1" type="ORF">BU25DRAFT_420381</name>
</gene>
<evidence type="ECO:0000313" key="1">
    <source>
        <dbReference type="EMBL" id="KAF2628943.1"/>
    </source>
</evidence>
<sequence>MSVPDAGPRENGYAADLQIFRRTFDCGHLDEFIEVRLLEGGEKLHNINTLEVFKEYNRAENCPVSIKARCLNCARKAKDEDDRDQRVRPKKTLGAYQAGTSSTYARKTGIIPQGGFEGILERYRYSNSQGTAVKPHPGVSEEAYRAHRLEVEAEAAAYPGKWLAIPARRVESAMHRRNMSRLFGEENNEPLQSNIDGDNGSAQGGVLPQSRKDGESSGLCSELEMVEGKDTGDVTMIKAEIDPAKGTNCFFLALPSKSEDERFRPVAMNMRSLSGLKFDRQRKLLDAADFIGKNSDGTPSSRATELHCPQTANSSASSAREAAVMEDLIDQCTLYLENHFDPALVDTRYEKPRPYPTVPERGTLDFMTRASTRSEPFSRRESGNESPDWACQTSLAIETGRISMDSVSMQDRESISSKHIGSDA</sequence>
<proteinExistence type="predicted"/>
<dbReference type="Proteomes" id="UP000799754">
    <property type="component" value="Unassembled WGS sequence"/>
</dbReference>
<evidence type="ECO:0000313" key="2">
    <source>
        <dbReference type="Proteomes" id="UP000799754"/>
    </source>
</evidence>
<name>A0ACB6S6E5_9PLEO</name>
<comment type="caution">
    <text evidence="1">The sequence shown here is derived from an EMBL/GenBank/DDBJ whole genome shotgun (WGS) entry which is preliminary data.</text>
</comment>
<protein>
    <submittedName>
        <fullName evidence="1">Uncharacterized protein</fullName>
    </submittedName>
</protein>